<dbReference type="RefSeq" id="XP_070886426.1">
    <property type="nucleotide sequence ID" value="XM_071032867.1"/>
</dbReference>
<comment type="caution">
    <text evidence="1">The sequence shown here is derived from an EMBL/GenBank/DDBJ whole genome shotgun (WGS) entry which is preliminary data.</text>
</comment>
<dbReference type="GeneID" id="98147939"/>
<dbReference type="Proteomes" id="UP001610432">
    <property type="component" value="Unassembled WGS sequence"/>
</dbReference>
<evidence type="ECO:0000313" key="2">
    <source>
        <dbReference type="Proteomes" id="UP001610432"/>
    </source>
</evidence>
<keyword evidence="2" id="KW-1185">Reference proteome</keyword>
<name>A0ABR4LVR4_9EURO</name>
<organism evidence="1 2">
    <name type="scientific">Aspergillus lucknowensis</name>
    <dbReference type="NCBI Taxonomy" id="176173"/>
    <lineage>
        <taxon>Eukaryota</taxon>
        <taxon>Fungi</taxon>
        <taxon>Dikarya</taxon>
        <taxon>Ascomycota</taxon>
        <taxon>Pezizomycotina</taxon>
        <taxon>Eurotiomycetes</taxon>
        <taxon>Eurotiomycetidae</taxon>
        <taxon>Eurotiales</taxon>
        <taxon>Aspergillaceae</taxon>
        <taxon>Aspergillus</taxon>
        <taxon>Aspergillus subgen. Nidulantes</taxon>
    </lineage>
</organism>
<reference evidence="1 2" key="1">
    <citation type="submission" date="2024-07" db="EMBL/GenBank/DDBJ databases">
        <title>Section-level genome sequencing and comparative genomics of Aspergillus sections Usti and Cavernicolus.</title>
        <authorList>
            <consortium name="Lawrence Berkeley National Laboratory"/>
            <person name="Nybo J.L."/>
            <person name="Vesth T.C."/>
            <person name="Theobald S."/>
            <person name="Frisvad J.C."/>
            <person name="Larsen T.O."/>
            <person name="Kjaerboelling I."/>
            <person name="Rothschild-Mancinelli K."/>
            <person name="Lyhne E.K."/>
            <person name="Kogle M.E."/>
            <person name="Barry K."/>
            <person name="Clum A."/>
            <person name="Na H."/>
            <person name="Ledsgaard L."/>
            <person name="Lin J."/>
            <person name="Lipzen A."/>
            <person name="Kuo A."/>
            <person name="Riley R."/>
            <person name="Mondo S."/>
            <person name="Labutti K."/>
            <person name="Haridas S."/>
            <person name="Pangalinan J."/>
            <person name="Salamov A.A."/>
            <person name="Simmons B.A."/>
            <person name="Magnuson J.K."/>
            <person name="Chen J."/>
            <person name="Drula E."/>
            <person name="Henrissat B."/>
            <person name="Wiebenga A."/>
            <person name="Lubbers R.J."/>
            <person name="Gomes A.C."/>
            <person name="Macurrencykelacurrency M.R."/>
            <person name="Stajich J."/>
            <person name="Grigoriev I.V."/>
            <person name="Mortensen U.H."/>
            <person name="De Vries R.P."/>
            <person name="Baker S.E."/>
            <person name="Andersen M.R."/>
        </authorList>
    </citation>
    <scope>NUCLEOTIDE SEQUENCE [LARGE SCALE GENOMIC DNA]</scope>
    <source>
        <strain evidence="1 2">CBS 449.75</strain>
    </source>
</reference>
<gene>
    <name evidence="1" type="ORF">BJX67DRAFT_380796</name>
</gene>
<sequence>MPLRDGPFFCHICGAPPTWRGLLAESTLQRLHPEEDDFDREMYGYADVSPDTRDVGYDARLLCPRNIRWLDAARLITNKIADTVNYTKTESPVPMLSPLAGYVNINISAFHYPENTNVLYCNDNGYLVYDTCFNILKDVYKYLHVMFSTQDLDLGWLWNWLQSGLEDRNNDRVDWGFGNIFHDSGADWPGQRFDSIY</sequence>
<proteinExistence type="predicted"/>
<protein>
    <submittedName>
        <fullName evidence="1">Uncharacterized protein</fullName>
    </submittedName>
</protein>
<evidence type="ECO:0000313" key="1">
    <source>
        <dbReference type="EMBL" id="KAL2867447.1"/>
    </source>
</evidence>
<accession>A0ABR4LVR4</accession>
<dbReference type="EMBL" id="JBFXLQ010000018">
    <property type="protein sequence ID" value="KAL2867447.1"/>
    <property type="molecule type" value="Genomic_DNA"/>
</dbReference>